<dbReference type="InterPro" id="IPR009097">
    <property type="entry name" value="Cyclic_Pdiesterase"/>
</dbReference>
<dbReference type="SUPFAM" id="SSF55144">
    <property type="entry name" value="LigT-like"/>
    <property type="match status" value="1"/>
</dbReference>
<dbReference type="EMBL" id="JACNEP010000003">
    <property type="protein sequence ID" value="MBC3765149.1"/>
    <property type="molecule type" value="Genomic_DNA"/>
</dbReference>
<dbReference type="EC" id="3.1.4.58" evidence="2"/>
<feature type="short sequence motif" description="HXTX 1" evidence="2">
    <location>
        <begin position="38"/>
        <end position="41"/>
    </location>
</feature>
<dbReference type="RefSeq" id="WP_186505628.1">
    <property type="nucleotide sequence ID" value="NZ_JACNEP010000003.1"/>
</dbReference>
<evidence type="ECO:0000256" key="1">
    <source>
        <dbReference type="ARBA" id="ARBA00022801"/>
    </source>
</evidence>
<comment type="similarity">
    <text evidence="2">Belongs to the 2H phosphoesterase superfamily. ThpR family.</text>
</comment>
<reference evidence="3" key="1">
    <citation type="journal article" date="2018" name="Int. J. Syst. Evol. Microbiol.">
        <title>Neptunicella marina gen. nov., sp. nov., isolated from surface seawater.</title>
        <authorList>
            <person name="Liu X."/>
            <person name="Lai Q."/>
            <person name="Du Y."/>
            <person name="Zhang X."/>
            <person name="Liu Z."/>
            <person name="Sun F."/>
            <person name="Shao Z."/>
        </authorList>
    </citation>
    <scope>NUCLEOTIDE SEQUENCE</scope>
    <source>
        <strain evidence="3">S27-2</strain>
    </source>
</reference>
<dbReference type="Proteomes" id="UP000601768">
    <property type="component" value="Unassembled WGS sequence"/>
</dbReference>
<dbReference type="NCBIfam" id="TIGR02258">
    <property type="entry name" value="2_5_ligase"/>
    <property type="match status" value="1"/>
</dbReference>
<gene>
    <name evidence="3" type="primary">thpR</name>
    <name evidence="3" type="ORF">H8B19_04635</name>
</gene>
<comment type="caution">
    <text evidence="3">The sequence shown here is derived from an EMBL/GenBank/DDBJ whole genome shotgun (WGS) entry which is preliminary data.</text>
</comment>
<protein>
    <recommendedName>
        <fullName evidence="2">RNA 2',3'-cyclic phosphodiesterase</fullName>
        <shortName evidence="2">RNA 2',3'-CPDase</shortName>
        <ecNumber evidence="2">3.1.4.58</ecNumber>
    </recommendedName>
</protein>
<evidence type="ECO:0000313" key="3">
    <source>
        <dbReference type="EMBL" id="MBC3765149.1"/>
    </source>
</evidence>
<name>A0A8J6IRX1_9ALTE</name>
<evidence type="ECO:0000313" key="4">
    <source>
        <dbReference type="Proteomes" id="UP000601768"/>
    </source>
</evidence>
<dbReference type="HAMAP" id="MF_01940">
    <property type="entry name" value="RNA_CPDase"/>
    <property type="match status" value="1"/>
</dbReference>
<dbReference type="GO" id="GO:0008664">
    <property type="term" value="F:RNA 2',3'-cyclic 3'-phosphodiesterase activity"/>
    <property type="evidence" value="ECO:0007669"/>
    <property type="project" value="UniProtKB-EC"/>
</dbReference>
<organism evidence="3 4">
    <name type="scientific">Neptunicella marina</name>
    <dbReference type="NCBI Taxonomy" id="2125989"/>
    <lineage>
        <taxon>Bacteria</taxon>
        <taxon>Pseudomonadati</taxon>
        <taxon>Pseudomonadota</taxon>
        <taxon>Gammaproteobacteria</taxon>
        <taxon>Alteromonadales</taxon>
        <taxon>Alteromonadaceae</taxon>
        <taxon>Neptunicella</taxon>
    </lineage>
</organism>
<dbReference type="AlphaFoldDB" id="A0A8J6IRX1"/>
<feature type="short sequence motif" description="HXTX 2" evidence="2">
    <location>
        <begin position="121"/>
        <end position="124"/>
    </location>
</feature>
<dbReference type="PANTHER" id="PTHR35561:SF1">
    <property type="entry name" value="RNA 2',3'-CYCLIC PHOSPHODIESTERASE"/>
    <property type="match status" value="1"/>
</dbReference>
<evidence type="ECO:0000256" key="2">
    <source>
        <dbReference type="HAMAP-Rule" id="MF_01940"/>
    </source>
</evidence>
<sequence>MRCFIGLEPDAKSKMAIDNWRQHALPAIEGKVPAANFHITLAFLGQLNHSQLEQLQTTLEQATALPACSIQLNTLGYFAKPKVLFVGTDEIQPELMQLATSVTSLTQQAGLQLRHQTYVPHVTLYRKCPSNPPAALFSPDIELQFTQFHLYESVSSSGGVRYPIINSWSLY</sequence>
<accession>A0A8J6IRX1</accession>
<comment type="catalytic activity">
    <reaction evidence="2">
        <text>a 3'-end 2',3'-cyclophospho-ribonucleotide-RNA + H2O = a 3'-end 2'-phospho-ribonucleotide-RNA + H(+)</text>
        <dbReference type="Rhea" id="RHEA:11828"/>
        <dbReference type="Rhea" id="RHEA-COMP:10464"/>
        <dbReference type="Rhea" id="RHEA-COMP:17353"/>
        <dbReference type="ChEBI" id="CHEBI:15377"/>
        <dbReference type="ChEBI" id="CHEBI:15378"/>
        <dbReference type="ChEBI" id="CHEBI:83064"/>
        <dbReference type="ChEBI" id="CHEBI:173113"/>
        <dbReference type="EC" id="3.1.4.58"/>
    </reaction>
</comment>
<keyword evidence="1 2" id="KW-0378">Hydrolase</keyword>
<feature type="active site" description="Proton acceptor" evidence="2">
    <location>
        <position position="121"/>
    </location>
</feature>
<dbReference type="GO" id="GO:0004113">
    <property type="term" value="F:2',3'-cyclic-nucleotide 3'-phosphodiesterase activity"/>
    <property type="evidence" value="ECO:0007669"/>
    <property type="project" value="InterPro"/>
</dbReference>
<reference evidence="3" key="2">
    <citation type="submission" date="2020-08" db="EMBL/GenBank/DDBJ databases">
        <authorList>
            <person name="Lai Q."/>
        </authorList>
    </citation>
    <scope>NUCLEOTIDE SEQUENCE</scope>
    <source>
        <strain evidence="3">S27-2</strain>
    </source>
</reference>
<proteinExistence type="inferred from homology"/>
<feature type="active site" description="Proton donor" evidence="2">
    <location>
        <position position="38"/>
    </location>
</feature>
<dbReference type="Gene3D" id="3.90.1140.10">
    <property type="entry name" value="Cyclic phosphodiesterase"/>
    <property type="match status" value="1"/>
</dbReference>
<dbReference type="Pfam" id="PF13563">
    <property type="entry name" value="2_5_RNA_ligase2"/>
    <property type="match status" value="1"/>
</dbReference>
<keyword evidence="4" id="KW-1185">Reference proteome</keyword>
<dbReference type="InterPro" id="IPR004175">
    <property type="entry name" value="RNA_CPDase"/>
</dbReference>
<comment type="function">
    <text evidence="2">Hydrolyzes RNA 2',3'-cyclic phosphodiester to an RNA 2'-phosphomonoester.</text>
</comment>
<dbReference type="PANTHER" id="PTHR35561">
    <property type="entry name" value="RNA 2',3'-CYCLIC PHOSPHODIESTERASE"/>
    <property type="match status" value="1"/>
</dbReference>